<keyword evidence="1" id="KW-0732">Signal</keyword>
<evidence type="ECO:0000313" key="3">
    <source>
        <dbReference type="Proteomes" id="UP000220133"/>
    </source>
</evidence>
<sequence>MKNKTFILITFLLLLFSQSIKAQSNTDSTNKYVIFTFEIKHKGSKINEYYYWMARQDSIPKKKAFEVFPLYTEEYSRDLLNKCKTGSSIDIFAATTATNFNFDDNYKLEVKNLIFLINIKKEKIQSFKKRWVQNDDEVNVNVYATPIIGKFCDCLEIHGSMPYDFKGLVYLPVAAFSYDNTFWNSKDANIVRYVDYSYVEYSSHYPSNMHGNTNIRVKSNIQTFR</sequence>
<keyword evidence="3" id="KW-1185">Reference proteome</keyword>
<gene>
    <name evidence="2" type="ORF">COR50_00325</name>
</gene>
<dbReference type="KEGG" id="cbae:COR50_00325"/>
<feature type="chain" id="PRO_5012764749" description="GLPGLI family protein" evidence="1">
    <location>
        <begin position="23"/>
        <end position="225"/>
    </location>
</feature>
<dbReference type="OrthoDB" id="1421460at2"/>
<dbReference type="RefSeq" id="WP_098192116.1">
    <property type="nucleotide sequence ID" value="NZ_CP023777.1"/>
</dbReference>
<dbReference type="Proteomes" id="UP000220133">
    <property type="component" value="Chromosome"/>
</dbReference>
<accession>A0A291QP65</accession>
<evidence type="ECO:0000313" key="2">
    <source>
        <dbReference type="EMBL" id="ATL45726.1"/>
    </source>
</evidence>
<protein>
    <recommendedName>
        <fullName evidence="4">GLPGLI family protein</fullName>
    </recommendedName>
</protein>
<evidence type="ECO:0008006" key="4">
    <source>
        <dbReference type="Google" id="ProtNLM"/>
    </source>
</evidence>
<reference evidence="2 3" key="1">
    <citation type="submission" date="2017-10" db="EMBL/GenBank/DDBJ databases">
        <title>Paenichitinophaga pekingensis gen. nov., sp. nov., isolated from activated sludge.</title>
        <authorList>
            <person name="Jin D."/>
            <person name="Kong X."/>
            <person name="Deng Y."/>
            <person name="Bai Z."/>
        </authorList>
    </citation>
    <scope>NUCLEOTIDE SEQUENCE [LARGE SCALE GENOMIC DNA]</scope>
    <source>
        <strain evidence="2 3">13</strain>
    </source>
</reference>
<organism evidence="2 3">
    <name type="scientific">Chitinophaga caeni</name>
    <dbReference type="NCBI Taxonomy" id="2029983"/>
    <lineage>
        <taxon>Bacteria</taxon>
        <taxon>Pseudomonadati</taxon>
        <taxon>Bacteroidota</taxon>
        <taxon>Chitinophagia</taxon>
        <taxon>Chitinophagales</taxon>
        <taxon>Chitinophagaceae</taxon>
        <taxon>Chitinophaga</taxon>
    </lineage>
</organism>
<proteinExistence type="predicted"/>
<dbReference type="AlphaFoldDB" id="A0A291QP65"/>
<evidence type="ECO:0000256" key="1">
    <source>
        <dbReference type="SAM" id="SignalP"/>
    </source>
</evidence>
<dbReference type="EMBL" id="CP023777">
    <property type="protein sequence ID" value="ATL45726.1"/>
    <property type="molecule type" value="Genomic_DNA"/>
</dbReference>
<feature type="signal peptide" evidence="1">
    <location>
        <begin position="1"/>
        <end position="22"/>
    </location>
</feature>
<name>A0A291QP65_9BACT</name>